<evidence type="ECO:0000313" key="2">
    <source>
        <dbReference type="EMBL" id="KAJ1147962.1"/>
    </source>
</evidence>
<sequence>MANARATWKNSSIKDMFAKLAGKKADRTDEEGQPIPDATSDIDAPVTRPFLENLFTTLRDKIAALKQELAADVKDIRRNMGDLEQRVDSLERGSDNRDEELE</sequence>
<evidence type="ECO:0000256" key="1">
    <source>
        <dbReference type="SAM" id="MobiDB-lite"/>
    </source>
</evidence>
<name>A0AAV7R8D4_PLEWA</name>
<protein>
    <submittedName>
        <fullName evidence="2">Uncharacterized protein</fullName>
    </submittedName>
</protein>
<proteinExistence type="predicted"/>
<keyword evidence="3" id="KW-1185">Reference proteome</keyword>
<dbReference type="AlphaFoldDB" id="A0AAV7R8D4"/>
<evidence type="ECO:0000313" key="3">
    <source>
        <dbReference type="Proteomes" id="UP001066276"/>
    </source>
</evidence>
<organism evidence="2 3">
    <name type="scientific">Pleurodeles waltl</name>
    <name type="common">Iberian ribbed newt</name>
    <dbReference type="NCBI Taxonomy" id="8319"/>
    <lineage>
        <taxon>Eukaryota</taxon>
        <taxon>Metazoa</taxon>
        <taxon>Chordata</taxon>
        <taxon>Craniata</taxon>
        <taxon>Vertebrata</taxon>
        <taxon>Euteleostomi</taxon>
        <taxon>Amphibia</taxon>
        <taxon>Batrachia</taxon>
        <taxon>Caudata</taxon>
        <taxon>Salamandroidea</taxon>
        <taxon>Salamandridae</taxon>
        <taxon>Pleurodelinae</taxon>
        <taxon>Pleurodeles</taxon>
    </lineage>
</organism>
<accession>A0AAV7R8D4</accession>
<dbReference type="EMBL" id="JANPWB010000009">
    <property type="protein sequence ID" value="KAJ1147962.1"/>
    <property type="molecule type" value="Genomic_DNA"/>
</dbReference>
<dbReference type="Proteomes" id="UP001066276">
    <property type="component" value="Chromosome 5"/>
</dbReference>
<gene>
    <name evidence="2" type="ORF">NDU88_000803</name>
</gene>
<feature type="region of interest" description="Disordered" evidence="1">
    <location>
        <begin position="22"/>
        <end position="44"/>
    </location>
</feature>
<reference evidence="2" key="1">
    <citation type="journal article" date="2022" name="bioRxiv">
        <title>Sequencing and chromosome-scale assembly of the giantPleurodeles waltlgenome.</title>
        <authorList>
            <person name="Brown T."/>
            <person name="Elewa A."/>
            <person name="Iarovenko S."/>
            <person name="Subramanian E."/>
            <person name="Araus A.J."/>
            <person name="Petzold A."/>
            <person name="Susuki M."/>
            <person name="Suzuki K.-i.T."/>
            <person name="Hayashi T."/>
            <person name="Toyoda A."/>
            <person name="Oliveira C."/>
            <person name="Osipova E."/>
            <person name="Leigh N.D."/>
            <person name="Simon A."/>
            <person name="Yun M.H."/>
        </authorList>
    </citation>
    <scope>NUCLEOTIDE SEQUENCE</scope>
    <source>
        <strain evidence="2">20211129_DDA</strain>
        <tissue evidence="2">Liver</tissue>
    </source>
</reference>
<comment type="caution">
    <text evidence="2">The sequence shown here is derived from an EMBL/GenBank/DDBJ whole genome shotgun (WGS) entry which is preliminary data.</text>
</comment>
<feature type="region of interest" description="Disordered" evidence="1">
    <location>
        <begin position="78"/>
        <end position="102"/>
    </location>
</feature>
<feature type="compositionally biased region" description="Basic and acidic residues" evidence="1">
    <location>
        <begin position="78"/>
        <end position="96"/>
    </location>
</feature>